<dbReference type="Proteomes" id="UP000716291">
    <property type="component" value="Unassembled WGS sequence"/>
</dbReference>
<evidence type="ECO:0000256" key="1">
    <source>
        <dbReference type="SAM" id="MobiDB-lite"/>
    </source>
</evidence>
<reference evidence="3" key="1">
    <citation type="journal article" date="2020" name="Microb. Genom.">
        <title>Genetic diversity of clinical and environmental Mucorales isolates obtained from an investigation of mucormycosis cases among solid organ transplant recipients.</title>
        <authorList>
            <person name="Nguyen M.H."/>
            <person name="Kaul D."/>
            <person name="Muto C."/>
            <person name="Cheng S.J."/>
            <person name="Richter R.A."/>
            <person name="Bruno V.M."/>
            <person name="Liu G."/>
            <person name="Beyhan S."/>
            <person name="Sundermann A.J."/>
            <person name="Mounaud S."/>
            <person name="Pasculle A.W."/>
            <person name="Nierman W.C."/>
            <person name="Driscoll E."/>
            <person name="Cumbie R."/>
            <person name="Clancy C.J."/>
            <person name="Dupont C.L."/>
        </authorList>
    </citation>
    <scope>NUCLEOTIDE SEQUENCE</scope>
    <source>
        <strain evidence="3">GL11</strain>
    </source>
</reference>
<organism evidence="3 4">
    <name type="scientific">Rhizopus oryzae</name>
    <name type="common">Mucormycosis agent</name>
    <name type="synonym">Rhizopus arrhizus var. delemar</name>
    <dbReference type="NCBI Taxonomy" id="64495"/>
    <lineage>
        <taxon>Eukaryota</taxon>
        <taxon>Fungi</taxon>
        <taxon>Fungi incertae sedis</taxon>
        <taxon>Mucoromycota</taxon>
        <taxon>Mucoromycotina</taxon>
        <taxon>Mucoromycetes</taxon>
        <taxon>Mucorales</taxon>
        <taxon>Mucorineae</taxon>
        <taxon>Rhizopodaceae</taxon>
        <taxon>Rhizopus</taxon>
    </lineage>
</organism>
<feature type="transmembrane region" description="Helical" evidence="2">
    <location>
        <begin position="56"/>
        <end position="83"/>
    </location>
</feature>
<feature type="region of interest" description="Disordered" evidence="1">
    <location>
        <begin position="393"/>
        <end position="434"/>
    </location>
</feature>
<dbReference type="EMBL" id="JAANQT010000056">
    <property type="protein sequence ID" value="KAG1315232.1"/>
    <property type="molecule type" value="Genomic_DNA"/>
</dbReference>
<feature type="compositionally biased region" description="Polar residues" evidence="1">
    <location>
        <begin position="420"/>
        <end position="430"/>
    </location>
</feature>
<feature type="compositionally biased region" description="Basic and acidic residues" evidence="1">
    <location>
        <begin position="337"/>
        <end position="346"/>
    </location>
</feature>
<keyword evidence="4" id="KW-1185">Reference proteome</keyword>
<dbReference type="AlphaFoldDB" id="A0A9P6XJE7"/>
<feature type="region of interest" description="Disordered" evidence="1">
    <location>
        <begin position="337"/>
        <end position="361"/>
    </location>
</feature>
<proteinExistence type="predicted"/>
<evidence type="ECO:0000313" key="4">
    <source>
        <dbReference type="Proteomes" id="UP000716291"/>
    </source>
</evidence>
<feature type="transmembrane region" description="Helical" evidence="2">
    <location>
        <begin position="126"/>
        <end position="149"/>
    </location>
</feature>
<evidence type="ECO:0000313" key="3">
    <source>
        <dbReference type="EMBL" id="KAG1315232.1"/>
    </source>
</evidence>
<feature type="compositionally biased region" description="Basic and acidic residues" evidence="1">
    <location>
        <begin position="473"/>
        <end position="489"/>
    </location>
</feature>
<gene>
    <name evidence="3" type="ORF">G6F64_000827</name>
</gene>
<keyword evidence="2" id="KW-1133">Transmembrane helix</keyword>
<feature type="compositionally biased region" description="Basic and acidic residues" evidence="1">
    <location>
        <begin position="402"/>
        <end position="417"/>
    </location>
</feature>
<feature type="region of interest" description="Disordered" evidence="1">
    <location>
        <begin position="635"/>
        <end position="670"/>
    </location>
</feature>
<evidence type="ECO:0000256" key="2">
    <source>
        <dbReference type="SAM" id="Phobius"/>
    </source>
</evidence>
<feature type="transmembrane region" description="Helical" evidence="2">
    <location>
        <begin position="95"/>
        <end position="114"/>
    </location>
</feature>
<keyword evidence="2" id="KW-0812">Transmembrane</keyword>
<feature type="region of interest" description="Disordered" evidence="1">
    <location>
        <begin position="473"/>
        <end position="492"/>
    </location>
</feature>
<comment type="caution">
    <text evidence="3">The sequence shown here is derived from an EMBL/GenBank/DDBJ whole genome shotgun (WGS) entry which is preliminary data.</text>
</comment>
<accession>A0A9P6XJE7</accession>
<protein>
    <submittedName>
        <fullName evidence="3">Uncharacterized protein</fullName>
    </submittedName>
</protein>
<name>A0A9P6XJE7_RHIOR</name>
<feature type="transmembrane region" description="Helical" evidence="2">
    <location>
        <begin position="155"/>
        <end position="178"/>
    </location>
</feature>
<dbReference type="OrthoDB" id="2266370at2759"/>
<feature type="compositionally biased region" description="Polar residues" evidence="1">
    <location>
        <begin position="348"/>
        <end position="360"/>
    </location>
</feature>
<feature type="transmembrane region" description="Helical" evidence="2">
    <location>
        <begin position="22"/>
        <end position="44"/>
    </location>
</feature>
<sequence length="776" mass="87035">MVWSDFAHGILLFYRSNIANRLSLRMIVLSSAFDSIYSICQIVVDHIDSRSTSCRALAYILISTDTMACMCLAVVGLNLVMIFAVKISTTLKLEMIYYAIVATSGILVSIIPKVAGNKTGPGAVPLISKIWGISIEIAAASNASIPYSVYLLDRLFAGLLGFMVACIYFTDPAICTIFSEVKEAIKRKYVYDYYTILFQPSPDSSYKDDYPKLVKIVNTQIHESRENIRHSVLVNDMKKKQLRDVGSEVDIGEFFRGAHAEKVDLEKNTLLPPSVELQIIRGQHVGSAKNYNIVSVTSKNGRSFVPSDNFINENDQPYVSCCQYSSVSVIPLKKTYESTRSSRSDRSNNFPNASLQAKNDSATERLTPFKYPRLARFMHWMLISVVRIKPVKPTSTSSLNSTKEDTQANDNKGDDRIAGVSNNQSDLSSEIKQRPCLTKESSLNYISENQFSPTDITPAATDPSSDFIDSATRELSEKACEDKSSDRSSRRASSINIAILQRSRHYKEESGLHVTLTDDNIEVVPITPNSSSARFITSSMLPIYNIFSKKDKYSASSSMWNTFARPRSKSFASAADIEKLNSADSIELKQMAYAAKSNKELRDAAFCDNYKCNAGLHQAFLNGLSNEELAVREPSEKFSSQLFPRPASQHSKRRIPRKRQDPPQEISSIDQILQRKKDIKKREQQSSEGSKPIIDHSYLDRNSKNSELSWSNYFDTRKIAATTSHDNQKNLPDYLDIEHISSQGHRASINYENRNFELSNIGWQPKKQASNASPQI</sequence>
<keyword evidence="2" id="KW-0472">Membrane</keyword>